<evidence type="ECO:0000313" key="2">
    <source>
        <dbReference type="Proteomes" id="UP000827976"/>
    </source>
</evidence>
<dbReference type="Proteomes" id="UP000827976">
    <property type="component" value="Chromosome 6"/>
</dbReference>
<evidence type="ECO:0000313" key="1">
    <source>
        <dbReference type="EMBL" id="KAH7679738.1"/>
    </source>
</evidence>
<reference evidence="2" key="1">
    <citation type="journal article" date="2022" name="Nat. Commun.">
        <title>Chromosome evolution and the genetic basis of agronomically important traits in greater yam.</title>
        <authorList>
            <person name="Bredeson J.V."/>
            <person name="Lyons J.B."/>
            <person name="Oniyinde I.O."/>
            <person name="Okereke N.R."/>
            <person name="Kolade O."/>
            <person name="Nnabue I."/>
            <person name="Nwadili C.O."/>
            <person name="Hribova E."/>
            <person name="Parker M."/>
            <person name="Nwogha J."/>
            <person name="Shu S."/>
            <person name="Carlson J."/>
            <person name="Kariba R."/>
            <person name="Muthemba S."/>
            <person name="Knop K."/>
            <person name="Barton G.J."/>
            <person name="Sherwood A.V."/>
            <person name="Lopez-Montes A."/>
            <person name="Asiedu R."/>
            <person name="Jamnadass R."/>
            <person name="Muchugi A."/>
            <person name="Goodstein D."/>
            <person name="Egesi C.N."/>
            <person name="Featherston J."/>
            <person name="Asfaw A."/>
            <person name="Simpson G.G."/>
            <person name="Dolezel J."/>
            <person name="Hendre P.S."/>
            <person name="Van Deynze A."/>
            <person name="Kumar P.L."/>
            <person name="Obidiegwu J.E."/>
            <person name="Bhattacharjee R."/>
            <person name="Rokhsar D.S."/>
        </authorList>
    </citation>
    <scope>NUCLEOTIDE SEQUENCE [LARGE SCALE GENOMIC DNA]</scope>
    <source>
        <strain evidence="2">cv. TDa95/00328</strain>
    </source>
</reference>
<organism evidence="1 2">
    <name type="scientific">Dioscorea alata</name>
    <name type="common">Purple yam</name>
    <dbReference type="NCBI Taxonomy" id="55571"/>
    <lineage>
        <taxon>Eukaryota</taxon>
        <taxon>Viridiplantae</taxon>
        <taxon>Streptophyta</taxon>
        <taxon>Embryophyta</taxon>
        <taxon>Tracheophyta</taxon>
        <taxon>Spermatophyta</taxon>
        <taxon>Magnoliopsida</taxon>
        <taxon>Liliopsida</taxon>
        <taxon>Dioscoreales</taxon>
        <taxon>Dioscoreaceae</taxon>
        <taxon>Dioscorea</taxon>
    </lineage>
</organism>
<protein>
    <submittedName>
        <fullName evidence="1">NAC domain-containing protein</fullName>
    </submittedName>
</protein>
<sequence length="410" mass="46246">MSGPSWLVDSKRIASKIKNATEIVDPGKFKWKSNPSKACPSCNHVIDNSDVVQDWPGLPKGVKFDPSDQELVWHLLAKVGKGDRKPHPFINEFIPTVDEDDGICYTHPQKLPGVKQDGSMSHFFHRTFKAYNTGTRKRRKINYDDGDVRWHKTGKTKPVIIDGEHLGCKKIMVLYMSATKGGKPEKTYWVMHQYHLGTGEDEQDGEYVVSKIYYQQQSKLIEKSGQDLQSEIVEAEFVEIESVPCPKSVTPQGVDKESPTLTASNISDAEVCCHETRDADNCPHIQCENAEKINDQENPPQAEENKWWEGESQFLLDSQQLAEGIAICEEFLQSQSSCGGDEPKINKPRLSDYAHMGVENLKKDLEECQNLPQVDRSNIEFDTPPDMRLSQLEFGSQDSFLAWAGTKLAD</sequence>
<accession>A0ACB7VYS5</accession>
<dbReference type="EMBL" id="CM037016">
    <property type="protein sequence ID" value="KAH7679738.1"/>
    <property type="molecule type" value="Genomic_DNA"/>
</dbReference>
<comment type="caution">
    <text evidence="1">The sequence shown here is derived from an EMBL/GenBank/DDBJ whole genome shotgun (WGS) entry which is preliminary data.</text>
</comment>
<keyword evidence="2" id="KW-1185">Reference proteome</keyword>
<name>A0ACB7VYS5_DIOAL</name>
<proteinExistence type="predicted"/>
<gene>
    <name evidence="1" type="ORF">IHE45_06G078600</name>
</gene>